<organism evidence="2 3">
    <name type="scientific">Panicum virgatum</name>
    <name type="common">Blackwell switchgrass</name>
    <dbReference type="NCBI Taxonomy" id="38727"/>
    <lineage>
        <taxon>Eukaryota</taxon>
        <taxon>Viridiplantae</taxon>
        <taxon>Streptophyta</taxon>
        <taxon>Embryophyta</taxon>
        <taxon>Tracheophyta</taxon>
        <taxon>Spermatophyta</taxon>
        <taxon>Magnoliopsida</taxon>
        <taxon>Liliopsida</taxon>
        <taxon>Poales</taxon>
        <taxon>Poaceae</taxon>
        <taxon>PACMAD clade</taxon>
        <taxon>Panicoideae</taxon>
        <taxon>Panicodae</taxon>
        <taxon>Paniceae</taxon>
        <taxon>Panicinae</taxon>
        <taxon>Panicum</taxon>
        <taxon>Panicum sect. Hiantes</taxon>
    </lineage>
</organism>
<proteinExistence type="predicted"/>
<evidence type="ECO:0000313" key="3">
    <source>
        <dbReference type="Proteomes" id="UP000823388"/>
    </source>
</evidence>
<feature type="compositionally biased region" description="Pro residues" evidence="1">
    <location>
        <begin position="10"/>
        <end position="20"/>
    </location>
</feature>
<dbReference type="EMBL" id="CM029052">
    <property type="protein sequence ID" value="KAG2559377.1"/>
    <property type="molecule type" value="Genomic_DNA"/>
</dbReference>
<gene>
    <name evidence="2" type="ORF">PVAP13_8NG302993</name>
</gene>
<feature type="region of interest" description="Disordered" evidence="1">
    <location>
        <begin position="1"/>
        <end position="61"/>
    </location>
</feature>
<accession>A0A8T0PAV2</accession>
<dbReference type="Proteomes" id="UP000823388">
    <property type="component" value="Chromosome 8N"/>
</dbReference>
<protein>
    <submittedName>
        <fullName evidence="2">Uncharacterized protein</fullName>
    </submittedName>
</protein>
<name>A0A8T0PAV2_PANVG</name>
<sequence length="110" mass="12148">MRPTLQSFSYPPPPPAPPPQIHGALPPHPRLLRSSAAGQRAATPRRSMAGPRTAQGLHGGRRLDAASAQLRLREASRPLVAVPLMMKASLSMERMMCRRKMLHSWIRITT</sequence>
<reference evidence="2" key="1">
    <citation type="submission" date="2020-05" db="EMBL/GenBank/DDBJ databases">
        <title>WGS assembly of Panicum virgatum.</title>
        <authorList>
            <person name="Lovell J.T."/>
            <person name="Jenkins J."/>
            <person name="Shu S."/>
            <person name="Juenger T.E."/>
            <person name="Schmutz J."/>
        </authorList>
    </citation>
    <scope>NUCLEOTIDE SEQUENCE</scope>
    <source>
        <strain evidence="2">AP13</strain>
    </source>
</reference>
<evidence type="ECO:0000256" key="1">
    <source>
        <dbReference type="SAM" id="MobiDB-lite"/>
    </source>
</evidence>
<evidence type="ECO:0000313" key="2">
    <source>
        <dbReference type="EMBL" id="KAG2559377.1"/>
    </source>
</evidence>
<dbReference type="AlphaFoldDB" id="A0A8T0PAV2"/>
<comment type="caution">
    <text evidence="2">The sequence shown here is derived from an EMBL/GenBank/DDBJ whole genome shotgun (WGS) entry which is preliminary data.</text>
</comment>
<keyword evidence="3" id="KW-1185">Reference proteome</keyword>